<evidence type="ECO:0000313" key="6">
    <source>
        <dbReference type="EMBL" id="ORY93073.1"/>
    </source>
</evidence>
<comment type="caution">
    <text evidence="6">The sequence shown here is derived from an EMBL/GenBank/DDBJ whole genome shotgun (WGS) entry which is preliminary data.</text>
</comment>
<evidence type="ECO:0000256" key="3">
    <source>
        <dbReference type="ARBA" id="ARBA00022729"/>
    </source>
</evidence>
<evidence type="ECO:0000313" key="7">
    <source>
        <dbReference type="Proteomes" id="UP000242180"/>
    </source>
</evidence>
<gene>
    <name evidence="6" type="ORF">BCR43DRAFT_526689</name>
</gene>
<keyword evidence="3" id="KW-0732">Signal</keyword>
<dbReference type="GO" id="GO:0006508">
    <property type="term" value="P:proteolysis"/>
    <property type="evidence" value="ECO:0007669"/>
    <property type="project" value="UniProtKB-KW"/>
</dbReference>
<proteinExistence type="inferred from homology"/>
<dbReference type="Proteomes" id="UP000242180">
    <property type="component" value="Unassembled WGS sequence"/>
</dbReference>
<evidence type="ECO:0000256" key="2">
    <source>
        <dbReference type="ARBA" id="ARBA00022670"/>
    </source>
</evidence>
<dbReference type="GO" id="GO:0070008">
    <property type="term" value="F:serine-type exopeptidase activity"/>
    <property type="evidence" value="ECO:0007669"/>
    <property type="project" value="InterPro"/>
</dbReference>
<keyword evidence="4" id="KW-0378">Hydrolase</keyword>
<dbReference type="PANTHER" id="PTHR11010:SF23">
    <property type="entry name" value="SERINE PEPTIDASE"/>
    <property type="match status" value="1"/>
</dbReference>
<dbReference type="GO" id="GO:0008239">
    <property type="term" value="F:dipeptidyl-peptidase activity"/>
    <property type="evidence" value="ECO:0007669"/>
    <property type="project" value="TreeGrafter"/>
</dbReference>
<dbReference type="InParanoid" id="A0A1X2H3V5"/>
<name>A0A1X2H3V5_SYNRA</name>
<evidence type="ECO:0000256" key="4">
    <source>
        <dbReference type="ARBA" id="ARBA00022801"/>
    </source>
</evidence>
<evidence type="ECO:0000256" key="5">
    <source>
        <dbReference type="ARBA" id="ARBA00023180"/>
    </source>
</evidence>
<evidence type="ECO:0008006" key="8">
    <source>
        <dbReference type="Google" id="ProtNLM"/>
    </source>
</evidence>
<comment type="similarity">
    <text evidence="1">Belongs to the peptidase S28 family.</text>
</comment>
<reference evidence="6 7" key="1">
    <citation type="submission" date="2016-07" db="EMBL/GenBank/DDBJ databases">
        <title>Pervasive Adenine N6-methylation of Active Genes in Fungi.</title>
        <authorList>
            <consortium name="DOE Joint Genome Institute"/>
            <person name="Mondo S.J."/>
            <person name="Dannebaum R.O."/>
            <person name="Kuo R.C."/>
            <person name="Labutti K."/>
            <person name="Haridas S."/>
            <person name="Kuo A."/>
            <person name="Salamov A."/>
            <person name="Ahrendt S.R."/>
            <person name="Lipzen A."/>
            <person name="Sullivan W."/>
            <person name="Andreopoulos W.B."/>
            <person name="Clum A."/>
            <person name="Lindquist E."/>
            <person name="Daum C."/>
            <person name="Ramamoorthy G.K."/>
            <person name="Gryganskyi A."/>
            <person name="Culley D."/>
            <person name="Magnuson J.K."/>
            <person name="James T.Y."/>
            <person name="O'Malley M.A."/>
            <person name="Stajich J.E."/>
            <person name="Spatafora J.W."/>
            <person name="Visel A."/>
            <person name="Grigoriev I.V."/>
        </authorList>
    </citation>
    <scope>NUCLEOTIDE SEQUENCE [LARGE SCALE GENOMIC DNA]</scope>
    <source>
        <strain evidence="6 7">NRRL 2496</strain>
    </source>
</reference>
<evidence type="ECO:0000256" key="1">
    <source>
        <dbReference type="ARBA" id="ARBA00011079"/>
    </source>
</evidence>
<keyword evidence="7" id="KW-1185">Reference proteome</keyword>
<dbReference type="Pfam" id="PF05577">
    <property type="entry name" value="Peptidase_S28"/>
    <property type="match status" value="1"/>
</dbReference>
<dbReference type="AlphaFoldDB" id="A0A1X2H3V5"/>
<dbReference type="PANTHER" id="PTHR11010">
    <property type="entry name" value="PROTEASE S28 PRO-X CARBOXYPEPTIDASE-RELATED"/>
    <property type="match status" value="1"/>
</dbReference>
<accession>A0A1X2H3V5</accession>
<dbReference type="OrthoDB" id="1735038at2759"/>
<dbReference type="EMBL" id="MCGN01000009">
    <property type="protein sequence ID" value="ORY93073.1"/>
    <property type="molecule type" value="Genomic_DNA"/>
</dbReference>
<protein>
    <recommendedName>
        <fullName evidence="8">Alpha/Beta hydrolase protein</fullName>
    </recommendedName>
</protein>
<dbReference type="InterPro" id="IPR029058">
    <property type="entry name" value="AB_hydrolase_fold"/>
</dbReference>
<keyword evidence="5" id="KW-0325">Glycoprotein</keyword>
<keyword evidence="2" id="KW-0645">Protease</keyword>
<organism evidence="6 7">
    <name type="scientific">Syncephalastrum racemosum</name>
    <name type="common">Filamentous fungus</name>
    <dbReference type="NCBI Taxonomy" id="13706"/>
    <lineage>
        <taxon>Eukaryota</taxon>
        <taxon>Fungi</taxon>
        <taxon>Fungi incertae sedis</taxon>
        <taxon>Mucoromycota</taxon>
        <taxon>Mucoromycotina</taxon>
        <taxon>Mucoromycetes</taxon>
        <taxon>Mucorales</taxon>
        <taxon>Syncephalastraceae</taxon>
        <taxon>Syncephalastrum</taxon>
    </lineage>
</organism>
<dbReference type="InterPro" id="IPR008758">
    <property type="entry name" value="Peptidase_S28"/>
</dbReference>
<sequence length="244" mass="28721">MTPTSNPFVDDFCVKFENATNINDLVHAYGDYIQGIVHRMCDGKDILTCLDTHDPRSPQYTDDTSEERAWLWQICTEYAYWQTAPPLWHYKPLVSRKLTTDLYQHQCPLAFGEHQVPFRPHWRDINKEYWGWHLRLTRVFWIDGEWDPWRSLSVQSEEAPDRSGWPDDAEFAVLPESVHHWDFYVTDAVSEDIKKVQSRVVEAMRRWISEADAAEPAAKSANAVIPDMSLQEVENKPYRQFVFQ</sequence>
<dbReference type="Gene3D" id="3.40.50.1820">
    <property type="entry name" value="alpha/beta hydrolase"/>
    <property type="match status" value="1"/>
</dbReference>